<evidence type="ECO:0000259" key="12">
    <source>
        <dbReference type="Pfam" id="PF02705"/>
    </source>
</evidence>
<name>A0A660E880_9LACO</name>
<feature type="transmembrane region" description="Helical" evidence="11">
    <location>
        <begin position="101"/>
        <end position="126"/>
    </location>
</feature>
<feature type="transmembrane region" description="Helical" evidence="11">
    <location>
        <begin position="251"/>
        <end position="273"/>
    </location>
</feature>
<comment type="similarity">
    <text evidence="11">Belongs to the HAK/KUP transporter (TC 2.A.72) family.</text>
</comment>
<keyword evidence="15" id="KW-1185">Reference proteome</keyword>
<dbReference type="GO" id="GO:0015293">
    <property type="term" value="F:symporter activity"/>
    <property type="evidence" value="ECO:0007669"/>
    <property type="project" value="UniProtKB-UniRule"/>
</dbReference>
<feature type="transmembrane region" description="Helical" evidence="11">
    <location>
        <begin position="405"/>
        <end position="426"/>
    </location>
</feature>
<evidence type="ECO:0000256" key="11">
    <source>
        <dbReference type="HAMAP-Rule" id="MF_01522"/>
    </source>
</evidence>
<dbReference type="PANTHER" id="PTHR30540">
    <property type="entry name" value="OSMOTIC STRESS POTASSIUM TRANSPORTER"/>
    <property type="match status" value="1"/>
</dbReference>
<dbReference type="Proteomes" id="UP000289996">
    <property type="component" value="Unassembled WGS sequence"/>
</dbReference>
<evidence type="ECO:0000256" key="6">
    <source>
        <dbReference type="ARBA" id="ARBA00022847"/>
    </source>
</evidence>
<proteinExistence type="inferred from homology"/>
<keyword evidence="2 11" id="KW-0813">Transport</keyword>
<keyword evidence="3 11" id="KW-1003">Cell membrane</keyword>
<gene>
    <name evidence="11" type="primary">kup</name>
    <name evidence="14" type="ORF">MUDAN_MDHGFNIF_03010</name>
</gene>
<comment type="function">
    <text evidence="11">Transport of potassium into the cell. Likely operates as a K(+):H(+) symporter.</text>
</comment>
<protein>
    <recommendedName>
        <fullName evidence="11">Probable potassium transport system protein Kup</fullName>
    </recommendedName>
</protein>
<evidence type="ECO:0000256" key="10">
    <source>
        <dbReference type="ARBA" id="ARBA00023136"/>
    </source>
</evidence>
<accession>A0A660E880</accession>
<keyword evidence="6 11" id="KW-0769">Symport</keyword>
<dbReference type="InterPro" id="IPR053951">
    <property type="entry name" value="K_trans_N"/>
</dbReference>
<feature type="transmembrane region" description="Helical" evidence="11">
    <location>
        <begin position="377"/>
        <end position="398"/>
    </location>
</feature>
<feature type="transmembrane region" description="Helical" evidence="11">
    <location>
        <begin position="12"/>
        <end position="34"/>
    </location>
</feature>
<feature type="domain" description="K+ potassium transporter integral membrane" evidence="12">
    <location>
        <begin position="17"/>
        <end position="459"/>
    </location>
</feature>
<evidence type="ECO:0000256" key="7">
    <source>
        <dbReference type="ARBA" id="ARBA00022958"/>
    </source>
</evidence>
<dbReference type="InterPro" id="IPR003855">
    <property type="entry name" value="K+_transporter"/>
</dbReference>
<keyword evidence="5 11" id="KW-0812">Transmembrane</keyword>
<reference evidence="14 15" key="1">
    <citation type="submission" date="2018-11" db="EMBL/GenBank/DDBJ databases">
        <authorList>
            <person name="Wuyts S."/>
        </authorList>
    </citation>
    <scope>NUCLEOTIDE SEQUENCE [LARGE SCALE GENOMIC DNA]</scope>
    <source>
        <strain evidence="14">Lactobacillus mudanjiangensis AMBF249</strain>
    </source>
</reference>
<dbReference type="GO" id="GO:0015079">
    <property type="term" value="F:potassium ion transmembrane transporter activity"/>
    <property type="evidence" value="ECO:0007669"/>
    <property type="project" value="UniProtKB-UniRule"/>
</dbReference>
<organism evidence="14 15">
    <name type="scientific">Lactiplantibacillus mudanjiangensis</name>
    <dbReference type="NCBI Taxonomy" id="1296538"/>
    <lineage>
        <taxon>Bacteria</taxon>
        <taxon>Bacillati</taxon>
        <taxon>Bacillota</taxon>
        <taxon>Bacilli</taxon>
        <taxon>Lactobacillales</taxon>
        <taxon>Lactobacillaceae</taxon>
        <taxon>Lactiplantibacillus</taxon>
    </lineage>
</organism>
<feature type="transmembrane region" description="Helical" evidence="11">
    <location>
        <begin position="304"/>
        <end position="329"/>
    </location>
</feature>
<keyword evidence="10 11" id="KW-0472">Membrane</keyword>
<evidence type="ECO:0000256" key="4">
    <source>
        <dbReference type="ARBA" id="ARBA00022538"/>
    </source>
</evidence>
<evidence type="ECO:0000256" key="1">
    <source>
        <dbReference type="ARBA" id="ARBA00004141"/>
    </source>
</evidence>
<dbReference type="Pfam" id="PF22776">
    <property type="entry name" value="K_trans_C"/>
    <property type="match status" value="1"/>
</dbReference>
<dbReference type="Pfam" id="PF02705">
    <property type="entry name" value="K_trans"/>
    <property type="match status" value="1"/>
</dbReference>
<evidence type="ECO:0000259" key="13">
    <source>
        <dbReference type="Pfam" id="PF22776"/>
    </source>
</evidence>
<evidence type="ECO:0000256" key="2">
    <source>
        <dbReference type="ARBA" id="ARBA00022448"/>
    </source>
</evidence>
<dbReference type="AlphaFoldDB" id="A0A660E880"/>
<dbReference type="InterPro" id="IPR023051">
    <property type="entry name" value="Kup"/>
</dbReference>
<feature type="transmembrane region" description="Helical" evidence="11">
    <location>
        <begin position="432"/>
        <end position="452"/>
    </location>
</feature>
<dbReference type="HAMAP" id="MF_01522">
    <property type="entry name" value="Kup"/>
    <property type="match status" value="1"/>
</dbReference>
<evidence type="ECO:0000313" key="15">
    <source>
        <dbReference type="Proteomes" id="UP000289996"/>
    </source>
</evidence>
<dbReference type="PANTHER" id="PTHR30540:SF83">
    <property type="entry name" value="K+ POTASSIUM TRANSPORTER"/>
    <property type="match status" value="1"/>
</dbReference>
<dbReference type="GO" id="GO:0005886">
    <property type="term" value="C:plasma membrane"/>
    <property type="evidence" value="ECO:0007669"/>
    <property type="project" value="UniProtKB-SubCell"/>
</dbReference>
<comment type="subcellular location">
    <subcellularLocation>
        <location evidence="11">Cell membrane</location>
        <topology evidence="11">Multi-pass membrane protein</topology>
    </subcellularLocation>
    <subcellularLocation>
        <location evidence="1">Membrane</location>
        <topology evidence="1">Multi-pass membrane protein</topology>
    </subcellularLocation>
</comment>
<keyword evidence="4 11" id="KW-0633">Potassium transport</keyword>
<feature type="transmembrane region" description="Helical" evidence="11">
    <location>
        <begin position="174"/>
        <end position="194"/>
    </location>
</feature>
<feature type="transmembrane region" description="Helical" evidence="11">
    <location>
        <begin position="349"/>
        <end position="371"/>
    </location>
</feature>
<dbReference type="InterPro" id="IPR053952">
    <property type="entry name" value="K_trans_C"/>
</dbReference>
<evidence type="ECO:0000256" key="5">
    <source>
        <dbReference type="ARBA" id="ARBA00022692"/>
    </source>
</evidence>
<keyword evidence="8 11" id="KW-1133">Transmembrane helix</keyword>
<feature type="domain" description="K+ potassium transporter C-terminal" evidence="13">
    <location>
        <begin position="492"/>
        <end position="651"/>
    </location>
</feature>
<evidence type="ECO:0000256" key="9">
    <source>
        <dbReference type="ARBA" id="ARBA00023065"/>
    </source>
</evidence>
<evidence type="ECO:0000256" key="3">
    <source>
        <dbReference type="ARBA" id="ARBA00022475"/>
    </source>
</evidence>
<dbReference type="EMBL" id="UYIG01000113">
    <property type="protein sequence ID" value="VDG28584.1"/>
    <property type="molecule type" value="Genomic_DNA"/>
</dbReference>
<comment type="catalytic activity">
    <reaction evidence="11">
        <text>K(+)(in) + H(+)(in) = K(+)(out) + H(+)(out)</text>
        <dbReference type="Rhea" id="RHEA:28490"/>
        <dbReference type="ChEBI" id="CHEBI:15378"/>
        <dbReference type="ChEBI" id="CHEBI:29103"/>
    </reaction>
</comment>
<feature type="transmembrane region" description="Helical" evidence="11">
    <location>
        <begin position="146"/>
        <end position="162"/>
    </location>
</feature>
<feature type="transmembrane region" description="Helical" evidence="11">
    <location>
        <begin position="54"/>
        <end position="75"/>
    </location>
</feature>
<evidence type="ECO:0000313" key="14">
    <source>
        <dbReference type="EMBL" id="VDG28584.1"/>
    </source>
</evidence>
<keyword evidence="9 11" id="KW-0406">Ion transport</keyword>
<keyword evidence="7 11" id="KW-0630">Potassium</keyword>
<evidence type="ECO:0000256" key="8">
    <source>
        <dbReference type="ARBA" id="ARBA00022989"/>
    </source>
</evidence>
<sequence>MTTSIRQNRSRPAIAGMLITIGIVYGDIGTSPLYVMQALLGDAGRLGQLTPTYIYGSISLIFWTLMLMTTIKYILIAMRADNHHEGGILALYALIRKRAKWALIPALIGGAALLADGTLTPAVTVTSAVEGLKGLRIGSWQFSDDQLIVLLAVTVILLLLFMSQRFGTALIGHAFGPLMLIWFSFIAITGLINLNGHWDLLRALSPTYAWQLLVSPTNKMGIFILGSIFLATTGAEALYSDMGHVGRINIYWTWPFIYLALMLNYLGQGAWLLTHYQNPAYQNATNLNPFFAMLPTAWQLPATILATIAAVIASQALITGSFTLVNEAIGLKVLPRLRINHPSRIKSQLYIPTVNWLLCAGTLAIVWLFQTSHHMEAAYGLAITLTMLMTTALLFEYIKWRANHWLALLVVVIFGSIEMVFLIASLTKFMHGGYFTVILTILILLLMLTWYWGNRYRERLSLGSEHLNLRDYRKQLMALSADETQPLTATNLVYITKVSPDYQVKRTILYSILDKRPKRAQVYWFISITETDEPDEASYTVDMMGTRNIVNVQLRLGFKQAQPISQYLRQIVTDLLAAKAINPQYPHYTTLKKRQVGDFKFVLTNQKATTLSLAPHVRWWQRGLIAGRIFLQRLTASQATWYGLEFSDVLEETVPLFLTPPTAPHLAQTALKHVAKPTE</sequence>